<protein>
    <submittedName>
        <fullName evidence="1">Uncharacterized protein</fullName>
    </submittedName>
</protein>
<comment type="caution">
    <text evidence="1">The sequence shown here is derived from an EMBL/GenBank/DDBJ whole genome shotgun (WGS) entry which is preliminary data.</text>
</comment>
<dbReference type="EMBL" id="JANSHE010002653">
    <property type="protein sequence ID" value="KAJ2990287.1"/>
    <property type="molecule type" value="Genomic_DNA"/>
</dbReference>
<dbReference type="Proteomes" id="UP001144978">
    <property type="component" value="Unassembled WGS sequence"/>
</dbReference>
<name>A0ACC1PCX1_9APHY</name>
<accession>A0ACC1PCX1</accession>
<gene>
    <name evidence="1" type="ORF">NUW54_g8517</name>
</gene>
<evidence type="ECO:0000313" key="1">
    <source>
        <dbReference type="EMBL" id="KAJ2990287.1"/>
    </source>
</evidence>
<keyword evidence="2" id="KW-1185">Reference proteome</keyword>
<sequence length="359" mass="39936">MLKQHTPIPSAQGIIPPGLQDHPEIPRSPSVDLAPNASIDSDTFVPEVDDNGWYVNKPRQQAHFPKVPFWRKREWHDAEKAAKVSTIPGEERGKRGPTRMAQGENIALRFITDADGNPVDGQRAQTIRRRFREFCVYLHNNNMAPPTWQRGVNTEIVTAYHHWMRTQCFELQLCEDNWKADKVAILSNYTQWKKKFEARIARAEEAARLAAKKNKKKKRHAAVTTGPVVPTTDDAEAQEDILGAKNVGYVLGRTELLRLSPVPGQPESMEGDVATGTSVRPRALPETSDGEPAPKRTRTDSATPQFSPSPTPDDTISIVIPSIEPMSQADVLNTDSSTSLQPGREILAPTPKIFLPNPL</sequence>
<evidence type="ECO:0000313" key="2">
    <source>
        <dbReference type="Proteomes" id="UP001144978"/>
    </source>
</evidence>
<proteinExistence type="predicted"/>
<reference evidence="1" key="1">
    <citation type="submission" date="2022-08" db="EMBL/GenBank/DDBJ databases">
        <title>Genome Sequence of Pycnoporus sanguineus.</title>
        <authorList>
            <person name="Buettner E."/>
        </authorList>
    </citation>
    <scope>NUCLEOTIDE SEQUENCE</scope>
    <source>
        <strain evidence="1">CG-C14</strain>
    </source>
</reference>
<organism evidence="1 2">
    <name type="scientific">Trametes sanguinea</name>
    <dbReference type="NCBI Taxonomy" id="158606"/>
    <lineage>
        <taxon>Eukaryota</taxon>
        <taxon>Fungi</taxon>
        <taxon>Dikarya</taxon>
        <taxon>Basidiomycota</taxon>
        <taxon>Agaricomycotina</taxon>
        <taxon>Agaricomycetes</taxon>
        <taxon>Polyporales</taxon>
        <taxon>Polyporaceae</taxon>
        <taxon>Trametes</taxon>
    </lineage>
</organism>